<keyword evidence="8 11" id="KW-0413">Isomerase</keyword>
<feature type="signal peptide" evidence="9">
    <location>
        <begin position="1"/>
        <end position="26"/>
    </location>
</feature>
<evidence type="ECO:0000313" key="11">
    <source>
        <dbReference type="EMBL" id="QDH17280.1"/>
    </source>
</evidence>
<dbReference type="InterPro" id="IPR000297">
    <property type="entry name" value="PPIase_PpiC"/>
</dbReference>
<keyword evidence="9" id="KW-0732">Signal</keyword>
<evidence type="ECO:0000256" key="6">
    <source>
        <dbReference type="ARBA" id="ARBA00030642"/>
    </source>
</evidence>
<evidence type="ECO:0000256" key="7">
    <source>
        <dbReference type="ARBA" id="ARBA00031484"/>
    </source>
</evidence>
<accession>A0A4Y6UKF3</accession>
<proteinExistence type="inferred from homology"/>
<dbReference type="PROSITE" id="PS50198">
    <property type="entry name" value="PPIC_PPIASE_2"/>
    <property type="match status" value="1"/>
</dbReference>
<comment type="catalytic activity">
    <reaction evidence="1">
        <text>[protein]-peptidylproline (omega=180) = [protein]-peptidylproline (omega=0)</text>
        <dbReference type="Rhea" id="RHEA:16237"/>
        <dbReference type="Rhea" id="RHEA-COMP:10747"/>
        <dbReference type="Rhea" id="RHEA-COMP:10748"/>
        <dbReference type="ChEBI" id="CHEBI:83833"/>
        <dbReference type="ChEBI" id="CHEBI:83834"/>
        <dbReference type="EC" id="5.2.1.8"/>
    </reaction>
</comment>
<dbReference type="RefSeq" id="WP_141461073.1">
    <property type="nucleotide sequence ID" value="NZ_CP038141.1"/>
</dbReference>
<dbReference type="InterPro" id="IPR027304">
    <property type="entry name" value="Trigger_fact/SurA_dom_sf"/>
</dbReference>
<dbReference type="InterPro" id="IPR046357">
    <property type="entry name" value="PPIase_dom_sf"/>
</dbReference>
<protein>
    <recommendedName>
        <fullName evidence="4">Parvulin-like PPIase</fullName>
        <ecNumber evidence="3">5.2.1.8</ecNumber>
    </recommendedName>
    <alternativeName>
        <fullName evidence="6">Peptidyl-prolyl cis-trans isomerase plp</fullName>
    </alternativeName>
    <alternativeName>
        <fullName evidence="7">Rotamase plp</fullName>
    </alternativeName>
</protein>
<dbReference type="PANTHER" id="PTHR47245">
    <property type="entry name" value="PEPTIDYLPROLYL ISOMERASE"/>
    <property type="match status" value="1"/>
</dbReference>
<evidence type="ECO:0000256" key="4">
    <source>
        <dbReference type="ARBA" id="ARBA00018370"/>
    </source>
</evidence>
<evidence type="ECO:0000256" key="2">
    <source>
        <dbReference type="ARBA" id="ARBA00007656"/>
    </source>
</evidence>
<evidence type="ECO:0000313" key="12">
    <source>
        <dbReference type="Proteomes" id="UP000316313"/>
    </source>
</evidence>
<evidence type="ECO:0000256" key="3">
    <source>
        <dbReference type="ARBA" id="ARBA00013194"/>
    </source>
</evidence>
<dbReference type="Proteomes" id="UP000316313">
    <property type="component" value="Chromosome"/>
</dbReference>
<dbReference type="EC" id="5.2.1.8" evidence="3"/>
<evidence type="ECO:0000256" key="8">
    <source>
        <dbReference type="PROSITE-ProRule" id="PRU00278"/>
    </source>
</evidence>
<dbReference type="PROSITE" id="PS01096">
    <property type="entry name" value="PPIC_PPIASE_1"/>
    <property type="match status" value="1"/>
</dbReference>
<dbReference type="AlphaFoldDB" id="A0A4Y6UKF3"/>
<dbReference type="OrthoDB" id="14196at2"/>
<comment type="similarity">
    <text evidence="2">Belongs to the PpiC/parvulin rotamase family.</text>
</comment>
<dbReference type="SUPFAM" id="SSF109998">
    <property type="entry name" value="Triger factor/SurA peptide-binding domain-like"/>
    <property type="match status" value="1"/>
</dbReference>
<reference evidence="11 12" key="1">
    <citation type="submission" date="2019-03" db="EMBL/GenBank/DDBJ databases">
        <title>The complete genome sequence of Swingsia samuiensis NBRC107927(T).</title>
        <authorList>
            <person name="Chua K.-O."/>
            <person name="Chan K.-G."/>
            <person name="See-Too W.-S."/>
        </authorList>
    </citation>
    <scope>NUCLEOTIDE SEQUENCE [LARGE SCALE GENOMIC DNA]</scope>
    <source>
        <strain evidence="11 12">AH83</strain>
    </source>
</reference>
<dbReference type="Pfam" id="PF13616">
    <property type="entry name" value="Rotamase_3"/>
    <property type="match status" value="1"/>
</dbReference>
<keyword evidence="5 8" id="KW-0697">Rotamase</keyword>
<evidence type="ECO:0000256" key="1">
    <source>
        <dbReference type="ARBA" id="ARBA00000971"/>
    </source>
</evidence>
<sequence length="302" mass="32403">MKLSYSILACATLLAGSAFTSPFAHAQSTAPATSSSAPAAAPAPNPGMVIATVNGSKITLGDVQQAATNLPPQARQIQPSMLVPLLVNQLVDQKAIQIAANKEGLENKPAVKAAMETAANTALQNAYLEAKVAPQITDAALHDYYQTHYANKKPEQEVHARHILVDTESQAEDIIKQLNKGADFGKLAAKLSKDKGSATANGGDLGWFKKGDMLPAFSEAAFSMKPNTISQKPVHTQYGYHVIQVLGDRAAPIPTFDQMHDQIHQELIREKVRQVVQQAESQVQIVHFDAQGKPLSTTPDKK</sequence>
<evidence type="ECO:0000259" key="10">
    <source>
        <dbReference type="PROSITE" id="PS50198"/>
    </source>
</evidence>
<dbReference type="SUPFAM" id="SSF54534">
    <property type="entry name" value="FKBP-like"/>
    <property type="match status" value="1"/>
</dbReference>
<evidence type="ECO:0000256" key="5">
    <source>
        <dbReference type="ARBA" id="ARBA00023110"/>
    </source>
</evidence>
<keyword evidence="12" id="KW-1185">Reference proteome</keyword>
<dbReference type="InterPro" id="IPR023058">
    <property type="entry name" value="PPIase_PpiC_CS"/>
</dbReference>
<dbReference type="KEGG" id="ssam:E3D00_06695"/>
<dbReference type="InterPro" id="IPR050245">
    <property type="entry name" value="PrsA_foldase"/>
</dbReference>
<evidence type="ECO:0000256" key="9">
    <source>
        <dbReference type="SAM" id="SignalP"/>
    </source>
</evidence>
<dbReference type="Gene3D" id="3.10.50.40">
    <property type="match status" value="1"/>
</dbReference>
<gene>
    <name evidence="11" type="ORF">E3D00_06695</name>
</gene>
<dbReference type="PANTHER" id="PTHR47245:SF2">
    <property type="entry name" value="PEPTIDYL-PROLYL CIS-TRANS ISOMERASE HP_0175-RELATED"/>
    <property type="match status" value="1"/>
</dbReference>
<organism evidence="11 12">
    <name type="scientific">Swingsia samuiensis</name>
    <dbReference type="NCBI Taxonomy" id="1293412"/>
    <lineage>
        <taxon>Bacteria</taxon>
        <taxon>Pseudomonadati</taxon>
        <taxon>Pseudomonadota</taxon>
        <taxon>Alphaproteobacteria</taxon>
        <taxon>Acetobacterales</taxon>
        <taxon>Acetobacteraceae</taxon>
        <taxon>Swingsia</taxon>
    </lineage>
</organism>
<dbReference type="EMBL" id="CP038141">
    <property type="protein sequence ID" value="QDH17280.1"/>
    <property type="molecule type" value="Genomic_DNA"/>
</dbReference>
<name>A0A4Y6UKF3_9PROT</name>
<dbReference type="GO" id="GO:0003755">
    <property type="term" value="F:peptidyl-prolyl cis-trans isomerase activity"/>
    <property type="evidence" value="ECO:0007669"/>
    <property type="project" value="UniProtKB-KW"/>
</dbReference>
<feature type="domain" description="PpiC" evidence="10">
    <location>
        <begin position="155"/>
        <end position="247"/>
    </location>
</feature>
<dbReference type="Gene3D" id="1.10.8.1040">
    <property type="match status" value="1"/>
</dbReference>
<feature type="chain" id="PRO_5021343756" description="Parvulin-like PPIase" evidence="9">
    <location>
        <begin position="27"/>
        <end position="302"/>
    </location>
</feature>